<accession>A0A7N0VHL5</accession>
<dbReference type="Gramene" id="Kaladp0748s0044.1.v1.1">
    <property type="protein sequence ID" value="Kaladp0748s0044.1.v1.1.CDS.1"/>
    <property type="gene ID" value="Kaladp0748s0044.v1.1"/>
</dbReference>
<evidence type="ECO:0000313" key="3">
    <source>
        <dbReference type="Proteomes" id="UP000594263"/>
    </source>
</evidence>
<protein>
    <submittedName>
        <fullName evidence="2">Uncharacterized protein</fullName>
    </submittedName>
</protein>
<keyword evidence="3" id="KW-1185">Reference proteome</keyword>
<name>A0A7N0VHL5_KALFE</name>
<evidence type="ECO:0000256" key="1">
    <source>
        <dbReference type="SAM" id="MobiDB-lite"/>
    </source>
</evidence>
<reference evidence="2" key="1">
    <citation type="submission" date="2021-01" db="UniProtKB">
        <authorList>
            <consortium name="EnsemblPlants"/>
        </authorList>
    </citation>
    <scope>IDENTIFICATION</scope>
</reference>
<evidence type="ECO:0000313" key="2">
    <source>
        <dbReference type="EnsemblPlants" id="Kaladp0748s0044.1.v1.1.CDS.1"/>
    </source>
</evidence>
<dbReference type="AlphaFoldDB" id="A0A7N0VHL5"/>
<organism evidence="2 3">
    <name type="scientific">Kalanchoe fedtschenkoi</name>
    <name type="common">Lavender scallops</name>
    <name type="synonym">South American air plant</name>
    <dbReference type="NCBI Taxonomy" id="63787"/>
    <lineage>
        <taxon>Eukaryota</taxon>
        <taxon>Viridiplantae</taxon>
        <taxon>Streptophyta</taxon>
        <taxon>Embryophyta</taxon>
        <taxon>Tracheophyta</taxon>
        <taxon>Spermatophyta</taxon>
        <taxon>Magnoliopsida</taxon>
        <taxon>eudicotyledons</taxon>
        <taxon>Gunneridae</taxon>
        <taxon>Pentapetalae</taxon>
        <taxon>Saxifragales</taxon>
        <taxon>Crassulaceae</taxon>
        <taxon>Kalanchoe</taxon>
    </lineage>
</organism>
<dbReference type="EnsemblPlants" id="Kaladp0748s0044.1.v1.1">
    <property type="protein sequence ID" value="Kaladp0748s0044.1.v1.1.CDS.1"/>
    <property type="gene ID" value="Kaladp0748s0044.v1.1"/>
</dbReference>
<feature type="region of interest" description="Disordered" evidence="1">
    <location>
        <begin position="1"/>
        <end position="28"/>
    </location>
</feature>
<dbReference type="Proteomes" id="UP000594263">
    <property type="component" value="Unplaced"/>
</dbReference>
<sequence length="78" mass="8817">MQKAMRGSGRRRLRCGGAQSPKWSRIRASPNRAKSPICSARVKSSLFEITYLLIFITFEIGDAEIVSCLVDFVIIVWQ</sequence>
<proteinExistence type="predicted"/>